<keyword evidence="2" id="KW-0378">Hydrolase</keyword>
<dbReference type="GO" id="GO:0006032">
    <property type="term" value="P:chitin catabolic process"/>
    <property type="evidence" value="ECO:0007669"/>
    <property type="project" value="InterPro"/>
</dbReference>
<dbReference type="Gene3D" id="1.10.530.10">
    <property type="match status" value="1"/>
</dbReference>
<evidence type="ECO:0000259" key="1">
    <source>
        <dbReference type="Pfam" id="PF00182"/>
    </source>
</evidence>
<sequence length="275" mass="29936">MITANIIQRLGHAGMSRAVAEQWARGFQAACARFGIDTPLREAHLLAQVMHESCGLKYAEEVWGPTAAQRRYEGRRDLGNVQPGDGARYKGRGPIQLTGRHNYRLAGQQLGLPLEQQPHLAALPENGALIAGWYWQGRQINRHADLGPTAQAVELVSAAVNGRNRKTGKPNGLADRQARFGAAWKLLSAQPPAPTPARVLLVPMGSGEPVVWDGRAKFGGQDLVTLVPQLQQVYASPGGPWEYGGVLRVWRRQNGDLVLERLPVTPQTIPATPPK</sequence>
<dbReference type="SUPFAM" id="SSF53955">
    <property type="entry name" value="Lysozyme-like"/>
    <property type="match status" value="1"/>
</dbReference>
<protein>
    <submittedName>
        <fullName evidence="2">Glycoside hydrolase family 19 protein</fullName>
    </submittedName>
</protein>
<gene>
    <name evidence="2" type="ORF">WDJ50_02465</name>
</gene>
<organism evidence="2">
    <name type="scientific">Deinococcus sp. VB142</name>
    <dbReference type="NCBI Taxonomy" id="3112952"/>
    <lineage>
        <taxon>Bacteria</taxon>
        <taxon>Thermotogati</taxon>
        <taxon>Deinococcota</taxon>
        <taxon>Deinococci</taxon>
        <taxon>Deinococcales</taxon>
        <taxon>Deinococcaceae</taxon>
        <taxon>Deinococcus</taxon>
    </lineage>
</organism>
<name>A0AAU6Q307_9DEIO</name>
<dbReference type="GO" id="GO:0016998">
    <property type="term" value="P:cell wall macromolecule catabolic process"/>
    <property type="evidence" value="ECO:0007669"/>
    <property type="project" value="InterPro"/>
</dbReference>
<dbReference type="AlphaFoldDB" id="A0AAU6Q307"/>
<feature type="domain" description="Glycoside hydrolase family 19 catalytic" evidence="1">
    <location>
        <begin position="83"/>
        <end position="142"/>
    </location>
</feature>
<dbReference type="Pfam" id="PF00182">
    <property type="entry name" value="Glyco_hydro_19"/>
    <property type="match status" value="1"/>
</dbReference>
<reference evidence="2" key="1">
    <citation type="submission" date="2024-03" db="EMBL/GenBank/DDBJ databases">
        <title>Deinococcus weizhi sp. nov., isolated from human skin.</title>
        <authorList>
            <person name="Wei Z."/>
            <person name="Tian F."/>
            <person name="Yang C."/>
            <person name="Xin L.T."/>
            <person name="Wen Z.J."/>
            <person name="Lan K.C."/>
            <person name="Yu L."/>
            <person name="Zhe W."/>
            <person name="Dan F.D."/>
            <person name="Jun W."/>
            <person name="Rui Z."/>
            <person name="Yong X.J."/>
            <person name="Ting Y."/>
            <person name="Wei X."/>
            <person name="Xu Z.G."/>
            <person name="Xin Z."/>
            <person name="Dong F.G."/>
            <person name="Ni X.M."/>
            <person name="Zheng M.G."/>
            <person name="Chun Y."/>
            <person name="Qian W.X."/>
        </authorList>
    </citation>
    <scope>NUCLEOTIDE SEQUENCE</scope>
    <source>
        <strain evidence="2">VB142</strain>
    </source>
</reference>
<dbReference type="PANTHER" id="PTHR34408:SF1">
    <property type="entry name" value="GLYCOSYL HYDROLASE FAMILY 19 DOMAIN-CONTAINING PROTEIN HI_1415"/>
    <property type="match status" value="1"/>
</dbReference>
<dbReference type="InterPro" id="IPR023346">
    <property type="entry name" value="Lysozyme-like_dom_sf"/>
</dbReference>
<dbReference type="InterPro" id="IPR000726">
    <property type="entry name" value="Glyco_hydro_19_cat"/>
</dbReference>
<dbReference type="InterPro" id="IPR052354">
    <property type="entry name" value="Cell_Wall_Dynamics_Protein"/>
</dbReference>
<dbReference type="PANTHER" id="PTHR34408">
    <property type="entry name" value="FAMILY PROTEIN, PUTATIVE-RELATED"/>
    <property type="match status" value="1"/>
</dbReference>
<accession>A0AAU6Q307</accession>
<proteinExistence type="predicted"/>
<dbReference type="GO" id="GO:0004568">
    <property type="term" value="F:chitinase activity"/>
    <property type="evidence" value="ECO:0007669"/>
    <property type="project" value="InterPro"/>
</dbReference>
<dbReference type="RefSeq" id="WP_339096172.1">
    <property type="nucleotide sequence ID" value="NZ_CP149782.1"/>
</dbReference>
<dbReference type="EMBL" id="CP149782">
    <property type="protein sequence ID" value="WYF45000.1"/>
    <property type="molecule type" value="Genomic_DNA"/>
</dbReference>
<evidence type="ECO:0000313" key="2">
    <source>
        <dbReference type="EMBL" id="WYF45000.1"/>
    </source>
</evidence>